<comment type="caution">
    <text evidence="8">The sequence shown here is derived from an EMBL/GenBank/DDBJ whole genome shotgun (WGS) entry which is preliminary data.</text>
</comment>
<dbReference type="Proteomes" id="UP000286077">
    <property type="component" value="Unassembled WGS sequence"/>
</dbReference>
<dbReference type="SUPFAM" id="SSF48452">
    <property type="entry name" value="TPR-like"/>
    <property type="match status" value="1"/>
</dbReference>
<accession>A0AA92U1K6</accession>
<dbReference type="Gene3D" id="1.25.40.10">
    <property type="entry name" value="Tetratricopeptide repeat domain"/>
    <property type="match status" value="1"/>
</dbReference>
<evidence type="ECO:0000256" key="2">
    <source>
        <dbReference type="ARBA" id="ARBA00006275"/>
    </source>
</evidence>
<evidence type="ECO:0000259" key="7">
    <source>
        <dbReference type="Pfam" id="PF07980"/>
    </source>
</evidence>
<comment type="similarity">
    <text evidence="2">Belongs to the SusD family.</text>
</comment>
<dbReference type="GO" id="GO:0009279">
    <property type="term" value="C:cell outer membrane"/>
    <property type="evidence" value="ECO:0007669"/>
    <property type="project" value="UniProtKB-SubCell"/>
</dbReference>
<proteinExistence type="inferred from homology"/>
<dbReference type="AlphaFoldDB" id="A0AA92U1K6"/>
<organism evidence="8 9">
    <name type="scientific">Segatella copri</name>
    <dbReference type="NCBI Taxonomy" id="165179"/>
    <lineage>
        <taxon>Bacteria</taxon>
        <taxon>Pseudomonadati</taxon>
        <taxon>Bacteroidota</taxon>
        <taxon>Bacteroidia</taxon>
        <taxon>Bacteroidales</taxon>
        <taxon>Prevotellaceae</taxon>
        <taxon>Segatella</taxon>
    </lineage>
</organism>
<feature type="domain" description="RagB/SusD" evidence="7">
    <location>
        <begin position="419"/>
        <end position="575"/>
    </location>
</feature>
<evidence type="ECO:0000313" key="9">
    <source>
        <dbReference type="Proteomes" id="UP000286077"/>
    </source>
</evidence>
<sequence length="580" mass="65453">MKLNKFKTIVPAAALLLSASLCSCMDDLDKGNIDPNGDANANIMGLYSKCYAGLIMEGNDGNADFKVDDNGKSTLIRNLYYFNELPTDESICWWSDGGITKTCYNDFAPDNDYLKILYYRMMSNISYENHFLGLEAAKEDKAKYAEVRVIRAYQYLLMLDFWGDPSFSDKISEETPRQAHTYNEKYDASKSYTRAELLQMGREFLFDWVKSELLAAEPDLLEAKPETDTDPDYGRVDKGTCWLLLSRLYLNAGTYLNNNGQDNPYWDKALEYAKKVIDSPYKLFLGTDMTAEAKANGYKPYDLLFMGDNGSNGASCEALLPLMQDGNDTQGYGGSLFFIASSIDAQSRTVTGKAMGTTELNWSGMRVRPSFLKKFVNNPTEFEGKTAAEIRVIAKDDRALFWGEKAGKADEEPEMHTVDLGKNNAFKNGLNVVKWNNQYSTGANSHDTKFVDTDFFLFRVAEAYLNAAEAALHLNDAESAKNWINALRDRANAEPRSSYTLEDVLDERARELYCEGLRRTDLIRYNQFGGAQATYNWEYKAGNKNGTTFDKKFNVYPLPSSELLSNDNLIQIDGYNEVQN</sequence>
<evidence type="ECO:0000256" key="4">
    <source>
        <dbReference type="ARBA" id="ARBA00023136"/>
    </source>
</evidence>
<dbReference type="InterPro" id="IPR012944">
    <property type="entry name" value="SusD_RagB_dom"/>
</dbReference>
<feature type="signal peptide" evidence="6">
    <location>
        <begin position="1"/>
        <end position="25"/>
    </location>
</feature>
<evidence type="ECO:0000256" key="5">
    <source>
        <dbReference type="ARBA" id="ARBA00023237"/>
    </source>
</evidence>
<evidence type="ECO:0000256" key="3">
    <source>
        <dbReference type="ARBA" id="ARBA00022729"/>
    </source>
</evidence>
<protein>
    <submittedName>
        <fullName evidence="8">RagB/SusD family nutrient uptake outer membrane protein</fullName>
    </submittedName>
</protein>
<dbReference type="Pfam" id="PF07980">
    <property type="entry name" value="SusD_RagB"/>
    <property type="match status" value="1"/>
</dbReference>
<keyword evidence="4" id="KW-0472">Membrane</keyword>
<keyword evidence="5" id="KW-0998">Cell outer membrane</keyword>
<evidence type="ECO:0000256" key="6">
    <source>
        <dbReference type="SAM" id="SignalP"/>
    </source>
</evidence>
<gene>
    <name evidence="8" type="ORF">DWV60_15480</name>
</gene>
<dbReference type="InterPro" id="IPR011990">
    <property type="entry name" value="TPR-like_helical_dom_sf"/>
</dbReference>
<keyword evidence="3 6" id="KW-0732">Signal</keyword>
<dbReference type="PROSITE" id="PS51257">
    <property type="entry name" value="PROKAR_LIPOPROTEIN"/>
    <property type="match status" value="1"/>
</dbReference>
<comment type="subcellular location">
    <subcellularLocation>
        <location evidence="1">Cell outer membrane</location>
    </subcellularLocation>
</comment>
<dbReference type="Gene3D" id="1.10.3780.10">
    <property type="entry name" value="SusD-like"/>
    <property type="match status" value="1"/>
</dbReference>
<name>A0AA92U1K6_9BACT</name>
<feature type="chain" id="PRO_5041689695" evidence="6">
    <location>
        <begin position="26"/>
        <end position="580"/>
    </location>
</feature>
<dbReference type="Gene3D" id="1.25.40.390">
    <property type="match status" value="1"/>
</dbReference>
<dbReference type="RefSeq" id="WP_118141834.1">
    <property type="nucleotide sequence ID" value="NZ_QSAQ01000062.1"/>
</dbReference>
<reference evidence="8 9" key="1">
    <citation type="submission" date="2018-08" db="EMBL/GenBank/DDBJ databases">
        <title>A genome reference for cultivated species of the human gut microbiota.</title>
        <authorList>
            <person name="Zou Y."/>
            <person name="Xue W."/>
            <person name="Luo G."/>
        </authorList>
    </citation>
    <scope>NUCLEOTIDE SEQUENCE [LARGE SCALE GENOMIC DNA]</scope>
    <source>
        <strain evidence="8 9">AF11-14</strain>
    </source>
</reference>
<evidence type="ECO:0000313" key="8">
    <source>
        <dbReference type="EMBL" id="RGW63284.1"/>
    </source>
</evidence>
<dbReference type="EMBL" id="QSAQ01000062">
    <property type="protein sequence ID" value="RGW63284.1"/>
    <property type="molecule type" value="Genomic_DNA"/>
</dbReference>
<evidence type="ECO:0000256" key="1">
    <source>
        <dbReference type="ARBA" id="ARBA00004442"/>
    </source>
</evidence>